<gene>
    <name evidence="9" type="ORF">HMPREF3187_00128</name>
</gene>
<keyword evidence="3 7" id="KW-0067">ATP-binding</keyword>
<dbReference type="CDD" id="cd00009">
    <property type="entry name" value="AAA"/>
    <property type="match status" value="1"/>
</dbReference>
<accession>A0A133Y4R6</accession>
<dbReference type="InterPro" id="IPR003593">
    <property type="entry name" value="AAA+_ATPase"/>
</dbReference>
<dbReference type="PANTHER" id="PTHR11638">
    <property type="entry name" value="ATP-DEPENDENT CLP PROTEASE"/>
    <property type="match status" value="1"/>
</dbReference>
<dbReference type="SMART" id="SM00382">
    <property type="entry name" value="AAA"/>
    <property type="match status" value="2"/>
</dbReference>
<feature type="domain" description="Clp R" evidence="8">
    <location>
        <begin position="2"/>
        <end position="148"/>
    </location>
</feature>
<dbReference type="PRINTS" id="PR00300">
    <property type="entry name" value="CLPPROTEASEA"/>
</dbReference>
<comment type="similarity">
    <text evidence="7">Belongs to the ClpA/ClpB family.</text>
</comment>
<dbReference type="Gene3D" id="1.10.1780.10">
    <property type="entry name" value="Clp, N-terminal domain"/>
    <property type="match status" value="1"/>
</dbReference>
<dbReference type="PROSITE" id="PS00871">
    <property type="entry name" value="CLPAB_2"/>
    <property type="match status" value="1"/>
</dbReference>
<dbReference type="InterPro" id="IPR036628">
    <property type="entry name" value="Clp_N_dom_sf"/>
</dbReference>
<comment type="caution">
    <text evidence="9">The sequence shown here is derived from an EMBL/GenBank/DDBJ whole genome shotgun (WGS) entry which is preliminary data.</text>
</comment>
<evidence type="ECO:0000313" key="10">
    <source>
        <dbReference type="Proteomes" id="UP000070422"/>
    </source>
</evidence>
<dbReference type="GO" id="GO:0016887">
    <property type="term" value="F:ATP hydrolysis activity"/>
    <property type="evidence" value="ECO:0007669"/>
    <property type="project" value="InterPro"/>
</dbReference>
<dbReference type="Pfam" id="PF00004">
    <property type="entry name" value="AAA"/>
    <property type="match status" value="1"/>
</dbReference>
<evidence type="ECO:0000259" key="8">
    <source>
        <dbReference type="PROSITE" id="PS51903"/>
    </source>
</evidence>
<dbReference type="GO" id="GO:0005524">
    <property type="term" value="F:ATP binding"/>
    <property type="evidence" value="ECO:0007669"/>
    <property type="project" value="UniProtKB-KW"/>
</dbReference>
<reference evidence="9 10" key="1">
    <citation type="submission" date="2016-01" db="EMBL/GenBank/DDBJ databases">
        <authorList>
            <person name="Oliw E.H."/>
        </authorList>
    </citation>
    <scope>NUCLEOTIDE SEQUENCE [LARGE SCALE GENOMIC DNA]</scope>
    <source>
        <strain evidence="9 10">KA00635</strain>
    </source>
</reference>
<dbReference type="OrthoDB" id="9803641at2"/>
<dbReference type="Gene3D" id="4.10.860.10">
    <property type="entry name" value="UVR domain"/>
    <property type="match status" value="1"/>
</dbReference>
<evidence type="ECO:0000256" key="3">
    <source>
        <dbReference type="ARBA" id="ARBA00022840"/>
    </source>
</evidence>
<evidence type="ECO:0000256" key="4">
    <source>
        <dbReference type="ARBA" id="ARBA00023186"/>
    </source>
</evidence>
<dbReference type="InterPro" id="IPR001270">
    <property type="entry name" value="ClpA/B"/>
</dbReference>
<organism evidence="9 10">
    <name type="scientific">Aerococcus christensenii</name>
    <dbReference type="NCBI Taxonomy" id="87541"/>
    <lineage>
        <taxon>Bacteria</taxon>
        <taxon>Bacillati</taxon>
        <taxon>Bacillota</taxon>
        <taxon>Bacilli</taxon>
        <taxon>Lactobacillales</taxon>
        <taxon>Aerococcaceae</taxon>
        <taxon>Aerococcus</taxon>
    </lineage>
</organism>
<dbReference type="Gene3D" id="1.10.8.60">
    <property type="match status" value="2"/>
</dbReference>
<sequence length="827" mass="93351">MSENYTEKAKQALELAANEAQYFKQNAVGTEHLLLGLYQESEGVAHAVLKNYLSSYEEVREEVECVAGRGTSDSIRDADGKIRYTPRLNKVLYRAMTFSEELKSSLIGTEHLLLALLDEDLLANRILKNMNVERETLRKEIYRILRRKEPVHVRDGQSATKAAQKPSILESLTKDMTKACSEGKIDPVIGRQNEIRRVMQCLSRRTQNNPVLVGEPGVGKTAIVEGVAQSISQGTAPDKLLTKRILWLDMGALVAGTKYRGEFEDRMKNMIYELEENKDIILFIDELHTIIGAGGAEGSIDASNLLKPALSRGQVQLIGATTLNEYQKYIEKDTALERRFGKILVEEPSQDESISILKGIRPAYEKFHRVNITDEAVEASVRLSSRYLQDHFLPDKAIDVMDEAAATKRLNTKGKKKGNDLYQLQKDIERLKQAKEAAVIEQKFQKASKLYHQQLELEQKFAKAKEGTDESSEPFAISIGRKEIEALLSTWTGIPLEQLSQKENEKLKHLEENLHRRVKGQEDAVNAVSRAVKRVRSGLTQGNRPIGSFMFLGPTGVGKTELAKALAENLFGSERALIRLDMSEYMEKYSSSRMIGSAPGYVGFEEGGQLTEKIRQHPYAVVLFDEIEKAHPDVFDLLLQVLDDGYITDSKGRKVDFKNTIIIMTSNVGVRELQDQKTVGFTQEQAHSDYKAMKSQVMNSLKKRFRPEFLNRVDEILVFHALTENHLKEIVHKFTQALVAQCEHQGIRLRLTPKVIEKLAKEGYQPDLGARPLRRLIQRKIEDPISEGIIDQVISRGDHVQIGSQKGEFYLRVSHPDGTKSVIKIDQ</sequence>
<keyword evidence="2 7" id="KW-0547">Nucleotide-binding</keyword>
<dbReference type="EMBL" id="LSCQ01000011">
    <property type="protein sequence ID" value="KXB38136.1"/>
    <property type="molecule type" value="Genomic_DNA"/>
</dbReference>
<dbReference type="SUPFAM" id="SSF52540">
    <property type="entry name" value="P-loop containing nucleoside triphosphate hydrolases"/>
    <property type="match status" value="2"/>
</dbReference>
<evidence type="ECO:0000256" key="5">
    <source>
        <dbReference type="ARBA" id="ARBA00025613"/>
    </source>
</evidence>
<dbReference type="InterPro" id="IPR004176">
    <property type="entry name" value="Clp_R_N"/>
</dbReference>
<dbReference type="Pfam" id="PF17871">
    <property type="entry name" value="AAA_lid_9"/>
    <property type="match status" value="1"/>
</dbReference>
<comment type="function">
    <text evidence="5">Part of a stress-induced multi-chaperone system, it is involved in the recovery of the cell from heat-induced damage, in cooperation with DnaK, DnaJ and GrpE. Acts before DnaK, in the processing of protein aggregates. Protein binding stimulates the ATPase activity; ATP hydrolysis unfolds the denatured protein aggregates, which probably helps expose new hydrophobic binding sites on the surface of ClpB-bound aggregates, contributing to the solubilization and refolding of denatured protein aggregates by DnaK.</text>
</comment>
<protein>
    <submittedName>
        <fullName evidence="9">Negative regulator of genetic competence ClpC/MecB</fullName>
    </submittedName>
</protein>
<evidence type="ECO:0000313" key="9">
    <source>
        <dbReference type="EMBL" id="KXB38136.1"/>
    </source>
</evidence>
<dbReference type="InterPro" id="IPR003959">
    <property type="entry name" value="ATPase_AAA_core"/>
</dbReference>
<dbReference type="Pfam" id="PF07724">
    <property type="entry name" value="AAA_2"/>
    <property type="match status" value="1"/>
</dbReference>
<dbReference type="Proteomes" id="UP000070422">
    <property type="component" value="Unassembled WGS sequence"/>
</dbReference>
<dbReference type="InterPro" id="IPR041546">
    <property type="entry name" value="ClpA/ClpB_AAA_lid"/>
</dbReference>
<dbReference type="SUPFAM" id="SSF81923">
    <property type="entry name" value="Double Clp-N motif"/>
    <property type="match status" value="1"/>
</dbReference>
<dbReference type="PROSITE" id="PS00870">
    <property type="entry name" value="CLPAB_1"/>
    <property type="match status" value="1"/>
</dbReference>
<dbReference type="CDD" id="cd19499">
    <property type="entry name" value="RecA-like_ClpB_Hsp104-like"/>
    <property type="match status" value="1"/>
</dbReference>
<dbReference type="PANTHER" id="PTHR11638:SF18">
    <property type="entry name" value="HEAT SHOCK PROTEIN 104"/>
    <property type="match status" value="1"/>
</dbReference>
<dbReference type="GO" id="GO:0034605">
    <property type="term" value="P:cellular response to heat"/>
    <property type="evidence" value="ECO:0007669"/>
    <property type="project" value="TreeGrafter"/>
</dbReference>
<dbReference type="Pfam" id="PF10431">
    <property type="entry name" value="ClpB_D2-small"/>
    <property type="match status" value="1"/>
</dbReference>
<dbReference type="InterPro" id="IPR050130">
    <property type="entry name" value="ClpA_ClpB"/>
</dbReference>
<dbReference type="SMART" id="SM01086">
    <property type="entry name" value="ClpB_D2-small"/>
    <property type="match status" value="1"/>
</dbReference>
<dbReference type="InterPro" id="IPR019489">
    <property type="entry name" value="Clp_ATPase_C"/>
</dbReference>
<dbReference type="STRING" id="87541.AWM71_04160"/>
<evidence type="ECO:0000256" key="6">
    <source>
        <dbReference type="PROSITE-ProRule" id="PRU01251"/>
    </source>
</evidence>
<evidence type="ECO:0000256" key="7">
    <source>
        <dbReference type="RuleBase" id="RU004432"/>
    </source>
</evidence>
<dbReference type="GO" id="GO:0005737">
    <property type="term" value="C:cytoplasm"/>
    <property type="evidence" value="ECO:0007669"/>
    <property type="project" value="TreeGrafter"/>
</dbReference>
<dbReference type="InterPro" id="IPR027417">
    <property type="entry name" value="P-loop_NTPase"/>
</dbReference>
<dbReference type="FunFam" id="3.40.50.300:FF:000010">
    <property type="entry name" value="Chaperone clpB 1, putative"/>
    <property type="match status" value="1"/>
</dbReference>
<dbReference type="AlphaFoldDB" id="A0A133Y4R6"/>
<proteinExistence type="inferred from homology"/>
<dbReference type="Pfam" id="PF02861">
    <property type="entry name" value="Clp_N"/>
    <property type="match status" value="1"/>
</dbReference>
<dbReference type="InterPro" id="IPR028299">
    <property type="entry name" value="ClpA/B_CS2"/>
</dbReference>
<dbReference type="FunFam" id="3.40.50.300:FF:000025">
    <property type="entry name" value="ATP-dependent Clp protease subunit"/>
    <property type="match status" value="1"/>
</dbReference>
<dbReference type="PATRIC" id="fig|87541.4.peg.129"/>
<keyword evidence="4 7" id="KW-0143">Chaperone</keyword>
<name>A0A133Y4R6_9LACT</name>
<dbReference type="InterPro" id="IPR018368">
    <property type="entry name" value="ClpA/B_CS1"/>
</dbReference>
<dbReference type="PROSITE" id="PS51903">
    <property type="entry name" value="CLP_R"/>
    <property type="match status" value="1"/>
</dbReference>
<evidence type="ECO:0000256" key="2">
    <source>
        <dbReference type="ARBA" id="ARBA00022741"/>
    </source>
</evidence>
<dbReference type="RefSeq" id="WP_060936323.1">
    <property type="nucleotide sequence ID" value="NZ_KQ959288.1"/>
</dbReference>
<keyword evidence="1 6" id="KW-0677">Repeat</keyword>
<dbReference type="Gene3D" id="3.40.50.300">
    <property type="entry name" value="P-loop containing nucleotide triphosphate hydrolases"/>
    <property type="match status" value="2"/>
</dbReference>
<evidence type="ECO:0000256" key="1">
    <source>
        <dbReference type="ARBA" id="ARBA00022737"/>
    </source>
</evidence>